<feature type="transmembrane region" description="Helical" evidence="1">
    <location>
        <begin position="63"/>
        <end position="79"/>
    </location>
</feature>
<keyword evidence="3" id="KW-1185">Reference proteome</keyword>
<dbReference type="RefSeq" id="WP_105590828.1">
    <property type="nucleotide sequence ID" value="NZ_JAFBFW010000002.1"/>
</dbReference>
<evidence type="ECO:0000256" key="1">
    <source>
        <dbReference type="SAM" id="Phobius"/>
    </source>
</evidence>
<evidence type="ECO:0000313" key="2">
    <source>
        <dbReference type="EMBL" id="PRD17229.1"/>
    </source>
</evidence>
<evidence type="ECO:0000313" key="3">
    <source>
        <dbReference type="Proteomes" id="UP000239181"/>
    </source>
</evidence>
<proteinExistence type="predicted"/>
<keyword evidence="1" id="KW-0472">Membrane</keyword>
<reference evidence="2 3" key="1">
    <citation type="submission" date="2017-10" db="EMBL/GenBank/DDBJ databases">
        <title>Draft genome of two endophytic bacteria isolated from 'guarana' Paullinia cupana (Mart.) Ducke.</title>
        <authorList>
            <person name="Siqueira K.A."/>
            <person name="Liotti R.G."/>
            <person name="Mendes T.A."/>
            <person name="Soares M.A."/>
        </authorList>
    </citation>
    <scope>NUCLEOTIDE SEQUENCE [LARGE SCALE GENOMIC DNA]</scope>
    <source>
        <strain evidence="2 3">342</strain>
    </source>
</reference>
<feature type="transmembrane region" description="Helical" evidence="1">
    <location>
        <begin position="29"/>
        <end position="51"/>
    </location>
</feature>
<comment type="caution">
    <text evidence="2">The sequence shown here is derived from an EMBL/GenBank/DDBJ whole genome shotgun (WGS) entry which is preliminary data.</text>
</comment>
<name>A0A2S9IHI1_9GAMM</name>
<sequence length="81" mass="8600">MGLLSWIIIGLLVGIFIRRYFPGRPGGRAATLVLSTIGALIGGYISSYFGFGTLALMDVRSELMALAGALVMGVVIKILRI</sequence>
<evidence type="ECO:0008006" key="4">
    <source>
        <dbReference type="Google" id="ProtNLM"/>
    </source>
</evidence>
<protein>
    <recommendedName>
        <fullName evidence="4">GlsB/YeaQ/YmgE family stress response membrane protein</fullName>
    </recommendedName>
</protein>
<dbReference type="AlphaFoldDB" id="A0A2S9IHI1"/>
<feature type="transmembrane region" description="Helical" evidence="1">
    <location>
        <begin position="6"/>
        <end position="22"/>
    </location>
</feature>
<accession>A0A2S9IHI1</accession>
<keyword evidence="1" id="KW-1133">Transmembrane helix</keyword>
<gene>
    <name evidence="2" type="ORF">CQW29_00920</name>
</gene>
<organism evidence="2 3">
    <name type="scientific">Pantoea coffeiphila</name>
    <dbReference type="NCBI Taxonomy" id="1465635"/>
    <lineage>
        <taxon>Bacteria</taxon>
        <taxon>Pseudomonadati</taxon>
        <taxon>Pseudomonadota</taxon>
        <taxon>Gammaproteobacteria</taxon>
        <taxon>Enterobacterales</taxon>
        <taxon>Erwiniaceae</taxon>
        <taxon>Pantoea</taxon>
    </lineage>
</organism>
<dbReference type="Proteomes" id="UP000239181">
    <property type="component" value="Unassembled WGS sequence"/>
</dbReference>
<dbReference type="EMBL" id="PDET01000001">
    <property type="protein sequence ID" value="PRD17229.1"/>
    <property type="molecule type" value="Genomic_DNA"/>
</dbReference>
<dbReference type="OrthoDB" id="6548416at2"/>
<keyword evidence="1" id="KW-0812">Transmembrane</keyword>